<evidence type="ECO:0000313" key="2">
    <source>
        <dbReference type="Proteomes" id="UP000622552"/>
    </source>
</evidence>
<dbReference type="NCBIfam" id="TIGR03882">
    <property type="entry name" value="cyclo_dehyd_2"/>
    <property type="match status" value="1"/>
</dbReference>
<evidence type="ECO:0000313" key="1">
    <source>
        <dbReference type="EMBL" id="MBG6135317.1"/>
    </source>
</evidence>
<dbReference type="Proteomes" id="UP000622552">
    <property type="component" value="Unassembled WGS sequence"/>
</dbReference>
<comment type="caution">
    <text evidence="1">The sequence shown here is derived from an EMBL/GenBank/DDBJ whole genome shotgun (WGS) entry which is preliminary data.</text>
</comment>
<dbReference type="InterPro" id="IPR022291">
    <property type="entry name" value="Bacteriocin_synth_cyclodeHase"/>
</dbReference>
<sequence>MEYRLGGTVRIIEDGQGRIRLRTGVWNYEEAVIDVSRESPAVAGSVRSALRALALGRTEVGAHLDPGLLPIERANVEKLFVDLEQAGMLVTAVAHTSQEAITAALLGRLRSPYPGSPEPPTQELLFATDCAASLEQARNLAAGMRARFTSLDPAVLEELASGDLTTRIDGYGTEAAIERLRPALTGRTVVTCFQRPSLPQLRNLNRVLEGTDTAWISAFIDGPFLSVVGLRSPYTGCFECFEQRALARLEDHVSYHDFARGPIGRPEPGDTDAPMMATLTVLAVTEGYLHASVGSSRLSGRVLSIHLPTMEIQAQDLLRMPSCPACGRVARQRVREINFSSRSAVDRIISGVLR</sequence>
<keyword evidence="2" id="KW-1185">Reference proteome</keyword>
<dbReference type="EMBL" id="JADOUF010000001">
    <property type="protein sequence ID" value="MBG6135317.1"/>
    <property type="molecule type" value="Genomic_DNA"/>
</dbReference>
<dbReference type="RefSeq" id="WP_197002441.1">
    <property type="nucleotide sequence ID" value="NZ_BONS01000003.1"/>
</dbReference>
<accession>A0A8J7KVH8</accession>
<reference evidence="1" key="1">
    <citation type="submission" date="2020-11" db="EMBL/GenBank/DDBJ databases">
        <title>Sequencing the genomes of 1000 actinobacteria strains.</title>
        <authorList>
            <person name="Klenk H.-P."/>
        </authorList>
    </citation>
    <scope>NUCLEOTIDE SEQUENCE</scope>
    <source>
        <strain evidence="1">DSM 45356</strain>
    </source>
</reference>
<organism evidence="1 2">
    <name type="scientific">Longispora fulva</name>
    <dbReference type="NCBI Taxonomy" id="619741"/>
    <lineage>
        <taxon>Bacteria</taxon>
        <taxon>Bacillati</taxon>
        <taxon>Actinomycetota</taxon>
        <taxon>Actinomycetes</taxon>
        <taxon>Micromonosporales</taxon>
        <taxon>Micromonosporaceae</taxon>
        <taxon>Longispora</taxon>
    </lineage>
</organism>
<protein>
    <submittedName>
        <fullName evidence="1">Thiazole/oxazole-forming peptide maturase SagC family component</fullName>
    </submittedName>
</protein>
<dbReference type="AlphaFoldDB" id="A0A8J7KVH8"/>
<gene>
    <name evidence="1" type="ORF">IW245_001511</name>
</gene>
<name>A0A8J7KVH8_9ACTN</name>
<dbReference type="Gene3D" id="3.40.50.720">
    <property type="entry name" value="NAD(P)-binding Rossmann-like Domain"/>
    <property type="match status" value="1"/>
</dbReference>
<proteinExistence type="predicted"/>